<keyword evidence="2 5" id="KW-0645">Protease</keyword>
<gene>
    <name evidence="7" type="ORF">B0J13DRAFT_425277</name>
</gene>
<dbReference type="Proteomes" id="UP000717696">
    <property type="component" value="Unassembled WGS sequence"/>
</dbReference>
<dbReference type="OrthoDB" id="206201at2759"/>
<comment type="caution">
    <text evidence="7">The sequence shown here is derived from an EMBL/GenBank/DDBJ whole genome shotgun (WGS) entry which is preliminary data.</text>
</comment>
<organism evidence="7 8">
    <name type="scientific">Dactylonectria estremocensis</name>
    <dbReference type="NCBI Taxonomy" id="1079267"/>
    <lineage>
        <taxon>Eukaryota</taxon>
        <taxon>Fungi</taxon>
        <taxon>Dikarya</taxon>
        <taxon>Ascomycota</taxon>
        <taxon>Pezizomycotina</taxon>
        <taxon>Sordariomycetes</taxon>
        <taxon>Hypocreomycetidae</taxon>
        <taxon>Hypocreales</taxon>
        <taxon>Nectriaceae</taxon>
        <taxon>Dactylonectria</taxon>
    </lineage>
</organism>
<evidence type="ECO:0000259" key="6">
    <source>
        <dbReference type="Pfam" id="PF00082"/>
    </source>
</evidence>
<feature type="active site" description="Charge relay system" evidence="5">
    <location>
        <position position="158"/>
    </location>
</feature>
<evidence type="ECO:0000256" key="4">
    <source>
        <dbReference type="ARBA" id="ARBA00022825"/>
    </source>
</evidence>
<dbReference type="Gene3D" id="3.40.50.200">
    <property type="entry name" value="Peptidase S8/S53 domain"/>
    <property type="match status" value="1"/>
</dbReference>
<comment type="similarity">
    <text evidence="1 5">Belongs to the peptidase S8 family.</text>
</comment>
<dbReference type="EMBL" id="JAGMUU010000036">
    <property type="protein sequence ID" value="KAH7116515.1"/>
    <property type="molecule type" value="Genomic_DNA"/>
</dbReference>
<dbReference type="PROSITE" id="PS51892">
    <property type="entry name" value="SUBTILASE"/>
    <property type="match status" value="1"/>
</dbReference>
<dbReference type="CDD" id="cd00306">
    <property type="entry name" value="Peptidases_S8_S53"/>
    <property type="match status" value="1"/>
</dbReference>
<feature type="non-terminal residue" evidence="7">
    <location>
        <position position="218"/>
    </location>
</feature>
<dbReference type="SUPFAM" id="SSF52743">
    <property type="entry name" value="Subtilisin-like"/>
    <property type="match status" value="1"/>
</dbReference>
<reference evidence="7" key="1">
    <citation type="journal article" date="2021" name="Nat. Commun.">
        <title>Genetic determinants of endophytism in the Arabidopsis root mycobiome.</title>
        <authorList>
            <person name="Mesny F."/>
            <person name="Miyauchi S."/>
            <person name="Thiergart T."/>
            <person name="Pickel B."/>
            <person name="Atanasova L."/>
            <person name="Karlsson M."/>
            <person name="Huettel B."/>
            <person name="Barry K.W."/>
            <person name="Haridas S."/>
            <person name="Chen C."/>
            <person name="Bauer D."/>
            <person name="Andreopoulos W."/>
            <person name="Pangilinan J."/>
            <person name="LaButti K."/>
            <person name="Riley R."/>
            <person name="Lipzen A."/>
            <person name="Clum A."/>
            <person name="Drula E."/>
            <person name="Henrissat B."/>
            <person name="Kohler A."/>
            <person name="Grigoriev I.V."/>
            <person name="Martin F.M."/>
            <person name="Hacquard S."/>
        </authorList>
    </citation>
    <scope>NUCLEOTIDE SEQUENCE</scope>
    <source>
        <strain evidence="7">MPI-CAGE-AT-0021</strain>
    </source>
</reference>
<evidence type="ECO:0000256" key="1">
    <source>
        <dbReference type="ARBA" id="ARBA00011073"/>
    </source>
</evidence>
<sequence>DSSGHGTFISSLLLDLGPRIDLCVARISESGDFRKGISNNIADALHYARTEWKVDIITMSFGYPRGVESIKSQIEHALNDDILIFAAASNDGGNTSRMFPARQPGVFAIHSTNGYGAVSDFNPDPKRDENFSLLGEDIQSAWLTKGESGSCRRCSGTSYATPIAVCLSAFLIAYIPRILPEYKNFLHKIKSYVGMRNVLQLMANERTTGGRTYQYLSP</sequence>
<dbReference type="AlphaFoldDB" id="A0A9P9DBX1"/>
<dbReference type="PANTHER" id="PTHR43806">
    <property type="entry name" value="PEPTIDASE S8"/>
    <property type="match status" value="1"/>
</dbReference>
<feature type="non-terminal residue" evidence="7">
    <location>
        <position position="1"/>
    </location>
</feature>
<dbReference type="InterPro" id="IPR000209">
    <property type="entry name" value="Peptidase_S8/S53_dom"/>
</dbReference>
<proteinExistence type="inferred from homology"/>
<dbReference type="InterPro" id="IPR050131">
    <property type="entry name" value="Peptidase_S8_subtilisin-like"/>
</dbReference>
<evidence type="ECO:0000256" key="2">
    <source>
        <dbReference type="ARBA" id="ARBA00022670"/>
    </source>
</evidence>
<dbReference type="GO" id="GO:0004252">
    <property type="term" value="F:serine-type endopeptidase activity"/>
    <property type="evidence" value="ECO:0007669"/>
    <property type="project" value="UniProtKB-UniRule"/>
</dbReference>
<keyword evidence="8" id="KW-1185">Reference proteome</keyword>
<evidence type="ECO:0000313" key="7">
    <source>
        <dbReference type="EMBL" id="KAH7116515.1"/>
    </source>
</evidence>
<protein>
    <submittedName>
        <fullName evidence="7">Peptidase S8/S53 domain-containing protein</fullName>
    </submittedName>
</protein>
<accession>A0A9P9DBX1</accession>
<dbReference type="Pfam" id="PF00082">
    <property type="entry name" value="Peptidase_S8"/>
    <property type="match status" value="1"/>
</dbReference>
<evidence type="ECO:0000313" key="8">
    <source>
        <dbReference type="Proteomes" id="UP000717696"/>
    </source>
</evidence>
<name>A0A9P9DBX1_9HYPO</name>
<dbReference type="InterPro" id="IPR036852">
    <property type="entry name" value="Peptidase_S8/S53_dom_sf"/>
</dbReference>
<dbReference type="PANTHER" id="PTHR43806:SF11">
    <property type="entry name" value="CEREVISIN-RELATED"/>
    <property type="match status" value="1"/>
</dbReference>
<feature type="active site" description="Charge relay system" evidence="5">
    <location>
        <position position="1"/>
    </location>
</feature>
<evidence type="ECO:0000256" key="3">
    <source>
        <dbReference type="ARBA" id="ARBA00022801"/>
    </source>
</evidence>
<dbReference type="GO" id="GO:0006508">
    <property type="term" value="P:proteolysis"/>
    <property type="evidence" value="ECO:0007669"/>
    <property type="project" value="UniProtKB-KW"/>
</dbReference>
<evidence type="ECO:0000256" key="5">
    <source>
        <dbReference type="PROSITE-ProRule" id="PRU01240"/>
    </source>
</evidence>
<keyword evidence="4 5" id="KW-0720">Serine protease</keyword>
<keyword evidence="3 5" id="KW-0378">Hydrolase</keyword>
<feature type="domain" description="Peptidase S8/S53" evidence="6">
    <location>
        <begin position="21"/>
        <end position="181"/>
    </location>
</feature>
<feature type="active site" description="Charge relay system" evidence="5">
    <location>
        <position position="5"/>
    </location>
</feature>